<dbReference type="EMBL" id="JABRWJ010000002">
    <property type="protein sequence ID" value="NRF66515.1"/>
    <property type="molecule type" value="Genomic_DNA"/>
</dbReference>
<organism evidence="1 2">
    <name type="scientific">Pseudaquabacterium terrae</name>
    <dbReference type="NCBI Taxonomy" id="2732868"/>
    <lineage>
        <taxon>Bacteria</taxon>
        <taxon>Pseudomonadati</taxon>
        <taxon>Pseudomonadota</taxon>
        <taxon>Betaproteobacteria</taxon>
        <taxon>Burkholderiales</taxon>
        <taxon>Sphaerotilaceae</taxon>
        <taxon>Pseudaquabacterium</taxon>
    </lineage>
</organism>
<accession>A0ABX2EBK5</accession>
<comment type="caution">
    <text evidence="1">The sequence shown here is derived from an EMBL/GenBank/DDBJ whole genome shotgun (WGS) entry which is preliminary data.</text>
</comment>
<evidence type="ECO:0008006" key="3">
    <source>
        <dbReference type="Google" id="ProtNLM"/>
    </source>
</evidence>
<name>A0ABX2EBK5_9BURK</name>
<protein>
    <recommendedName>
        <fullName evidence="3">DUF4185 domain-containing protein</fullName>
    </recommendedName>
</protein>
<keyword evidence="2" id="KW-1185">Reference proteome</keyword>
<evidence type="ECO:0000313" key="2">
    <source>
        <dbReference type="Proteomes" id="UP000737171"/>
    </source>
</evidence>
<evidence type="ECO:0000313" key="1">
    <source>
        <dbReference type="EMBL" id="NRF66515.1"/>
    </source>
</evidence>
<proteinExistence type="predicted"/>
<dbReference type="Proteomes" id="UP000737171">
    <property type="component" value="Unassembled WGS sequence"/>
</dbReference>
<sequence length="395" mass="42877">MPAPGRWAVIDAVNGWNDIDPCPSNTCGYRIGSGPEWNKVIDDFSGGVYNPHWGPLGALILHGGGHSATNDNSVALLDFNDLRFKRIADPSLEATGLRPADGPIFPGYDREHGEYVADRKPGSAHTYDALEVIPPEVAGAPYGGLVRPFSSAVHASLSALTNWAHLLAMHEREVATAAGRARNSWSRWSVNAGQTFGGAGGSCAYDTRRKRIWWSGVPSSRPGRINYLDCVTREQVTVRYGGTDAMFDVSMPIMRYLPGPDLLLWIGPRPGRAAVEAYFMRAGDPASGWRPVTLGLAIPVALSATPWDFVPALNRIVLFTRADTSAVYEIDVPSDPASTWPTQRRTFDPVPALSAPDSIVGKRFSYSPALRCIVYKPRSATPSLSQFLVYRPLGT</sequence>
<reference evidence="1 2" key="1">
    <citation type="submission" date="2020-05" db="EMBL/GenBank/DDBJ databases">
        <title>Aquincola sp. isolate from soil.</title>
        <authorList>
            <person name="Han J."/>
            <person name="Kim D.-U."/>
        </authorList>
    </citation>
    <scope>NUCLEOTIDE SEQUENCE [LARGE SCALE GENOMIC DNA]</scope>
    <source>
        <strain evidence="1 2">S2</strain>
    </source>
</reference>
<gene>
    <name evidence="1" type="ORF">HLB44_05935</name>
</gene>